<organism evidence="1 2">
    <name type="scientific">Nostocoides jenkinsii Ben 74</name>
    <dbReference type="NCBI Taxonomy" id="1193518"/>
    <lineage>
        <taxon>Bacteria</taxon>
        <taxon>Bacillati</taxon>
        <taxon>Actinomycetota</taxon>
        <taxon>Actinomycetes</taxon>
        <taxon>Micrococcales</taxon>
        <taxon>Intrasporangiaceae</taxon>
        <taxon>Nostocoides</taxon>
    </lineage>
</organism>
<gene>
    <name evidence="1" type="ORF">BN13_670002</name>
</gene>
<evidence type="ECO:0008006" key="3">
    <source>
        <dbReference type="Google" id="ProtNLM"/>
    </source>
</evidence>
<name>A0A077MG31_9MICO</name>
<reference evidence="1 2" key="1">
    <citation type="journal article" date="2013" name="ISME J.">
        <title>A metabolic model for members of the genus Tetrasphaera involved in enhanced biological phosphorus removal.</title>
        <authorList>
            <person name="Kristiansen R."/>
            <person name="Nguyen H.T.T."/>
            <person name="Saunders A.M."/>
            <person name="Nielsen J.L."/>
            <person name="Wimmer R."/>
            <person name="Le V.Q."/>
            <person name="McIlroy S.J."/>
            <person name="Petrovski S."/>
            <person name="Seviour R.J."/>
            <person name="Calteau A."/>
            <person name="Nielsen K.L."/>
            <person name="Nielsen P.H."/>
        </authorList>
    </citation>
    <scope>NUCLEOTIDE SEQUENCE [LARGE SCALE GENOMIC DNA]</scope>
    <source>
        <strain evidence="1 2">Ben 74</strain>
    </source>
</reference>
<dbReference type="RefSeq" id="WP_048546771.1">
    <property type="nucleotide sequence ID" value="NZ_HF571038.1"/>
</dbReference>
<dbReference type="EMBL" id="CAJC01000180">
    <property type="protein sequence ID" value="CCI54272.1"/>
    <property type="molecule type" value="Genomic_DNA"/>
</dbReference>
<accession>A0A077MG31</accession>
<comment type="caution">
    <text evidence="1">The sequence shown here is derived from an EMBL/GenBank/DDBJ whole genome shotgun (WGS) entry which is preliminary data.</text>
</comment>
<dbReference type="Proteomes" id="UP000035720">
    <property type="component" value="Unassembled WGS sequence"/>
</dbReference>
<keyword evidence="2" id="KW-1185">Reference proteome</keyword>
<evidence type="ECO:0000313" key="1">
    <source>
        <dbReference type="EMBL" id="CCI54272.1"/>
    </source>
</evidence>
<evidence type="ECO:0000313" key="2">
    <source>
        <dbReference type="Proteomes" id="UP000035720"/>
    </source>
</evidence>
<sequence length="67" mass="7235">MLSRNRVRKLLGVSAVVGVAATGVAVARRERAVRAYTPGQVHNRLRERYAEALATARDAADGTWGSE</sequence>
<dbReference type="AlphaFoldDB" id="A0A077MG31"/>
<proteinExistence type="predicted"/>
<protein>
    <recommendedName>
        <fullName evidence="3">Secreted protein</fullName>
    </recommendedName>
</protein>